<keyword evidence="1" id="KW-0472">Membrane</keyword>
<dbReference type="EMBL" id="JADEWC010000006">
    <property type="protein sequence ID" value="MBE9221921.1"/>
    <property type="molecule type" value="Genomic_DNA"/>
</dbReference>
<evidence type="ECO:0000313" key="2">
    <source>
        <dbReference type="EMBL" id="MBE9221921.1"/>
    </source>
</evidence>
<keyword evidence="1" id="KW-1133">Transmembrane helix</keyword>
<dbReference type="RefSeq" id="WP_193800099.1">
    <property type="nucleotide sequence ID" value="NZ_JADEWC010000006.1"/>
</dbReference>
<dbReference type="Proteomes" id="UP000654604">
    <property type="component" value="Unassembled WGS sequence"/>
</dbReference>
<accession>A0ABR9V1Z8</accession>
<gene>
    <name evidence="2" type="ORF">IQ215_04345</name>
</gene>
<protein>
    <submittedName>
        <fullName evidence="2">Cyanoexosortase B system-associated protein</fullName>
    </submittedName>
</protein>
<evidence type="ECO:0000313" key="3">
    <source>
        <dbReference type="Proteomes" id="UP000654604"/>
    </source>
</evidence>
<name>A0ABR9V1Z8_9CHRO</name>
<dbReference type="InterPro" id="IPR030917">
    <property type="entry name" value="Cyanoexo_CrtB_assoc"/>
</dbReference>
<keyword evidence="3" id="KW-1185">Reference proteome</keyword>
<proteinExistence type="predicted"/>
<organism evidence="2 3">
    <name type="scientific">Cyanobacterium stanieri LEGE 03274</name>
    <dbReference type="NCBI Taxonomy" id="1828756"/>
    <lineage>
        <taxon>Bacteria</taxon>
        <taxon>Bacillati</taxon>
        <taxon>Cyanobacteriota</taxon>
        <taxon>Cyanophyceae</taxon>
        <taxon>Oscillatoriophycideae</taxon>
        <taxon>Chroococcales</taxon>
        <taxon>Geminocystaceae</taxon>
        <taxon>Cyanobacterium</taxon>
    </lineage>
</organism>
<feature type="transmembrane region" description="Helical" evidence="1">
    <location>
        <begin position="9"/>
        <end position="31"/>
    </location>
</feature>
<reference evidence="2 3" key="1">
    <citation type="submission" date="2020-10" db="EMBL/GenBank/DDBJ databases">
        <authorList>
            <person name="Castelo-Branco R."/>
            <person name="Eusebio N."/>
            <person name="Adriana R."/>
            <person name="Vieira A."/>
            <person name="Brugerolle De Fraissinette N."/>
            <person name="Rezende De Castro R."/>
            <person name="Schneider M.P."/>
            <person name="Vasconcelos V."/>
            <person name="Leao P.N."/>
        </authorList>
    </citation>
    <scope>NUCLEOTIDE SEQUENCE [LARGE SCALE GENOMIC DNA]</scope>
    <source>
        <strain evidence="2 3">LEGE 03274</strain>
    </source>
</reference>
<comment type="caution">
    <text evidence="2">The sequence shown here is derived from an EMBL/GenBank/DDBJ whole genome shotgun (WGS) entry which is preliminary data.</text>
</comment>
<dbReference type="NCBIfam" id="TIGR04533">
    <property type="entry name" value="cyanosortB_assc"/>
    <property type="match status" value="2"/>
</dbReference>
<keyword evidence="1" id="KW-0812">Transmembrane</keyword>
<evidence type="ECO:0000256" key="1">
    <source>
        <dbReference type="SAM" id="Phobius"/>
    </source>
</evidence>
<sequence length="302" mass="35221">MTTKKQKKYYYIILIIVLMLLIIIGILPGYFKGGNWSWSQENEPSNMGLIRQLRNEPILLEDWELIDRNLVRLNGKNWYWQIMEKDNQTVSLLIHPQPYFKDKPSVEWTDLENLNVSASFCLQEISDKLTLAPEELNIQSSAKNIGELISQKNVDKNTLNIILESLDTRCSRAFTITNRDNQQTIIPLIDPQDWSTDSQQTITFNADNNDTITALFQRGWNNNNTVAMMNWYTWKDGGHHKPYHWFFSDLKSQIKGDRTGWVAISLRLYIEPLAEIKPKQEEITTLAQQVQTQIMTKITPEK</sequence>